<accession>A0A220UJN5</accession>
<dbReference type="InterPro" id="IPR036412">
    <property type="entry name" value="HAD-like_sf"/>
</dbReference>
<evidence type="ECO:0000313" key="2">
    <source>
        <dbReference type="EMBL" id="ASK67913.1"/>
    </source>
</evidence>
<dbReference type="CDD" id="cd01427">
    <property type="entry name" value="HAD_like"/>
    <property type="match status" value="1"/>
</dbReference>
<dbReference type="Proteomes" id="UP000198367">
    <property type="component" value="Chromosome"/>
</dbReference>
<dbReference type="PANTHER" id="PTHR43344">
    <property type="entry name" value="PHOSPHOSERINE PHOSPHATASE"/>
    <property type="match status" value="1"/>
</dbReference>
<evidence type="ECO:0000256" key="1">
    <source>
        <dbReference type="SAM" id="SignalP"/>
    </source>
</evidence>
<protein>
    <submittedName>
        <fullName evidence="2">Haloacid dehalogenase</fullName>
    </submittedName>
</protein>
<dbReference type="Pfam" id="PF12710">
    <property type="entry name" value="HAD"/>
    <property type="match status" value="1"/>
</dbReference>
<evidence type="ECO:0000313" key="3">
    <source>
        <dbReference type="Proteomes" id="UP000198367"/>
    </source>
</evidence>
<name>A0A220UJN5_9GAMM</name>
<dbReference type="InterPro" id="IPR023214">
    <property type="entry name" value="HAD_sf"/>
</dbReference>
<dbReference type="SUPFAM" id="SSF56784">
    <property type="entry name" value="HAD-like"/>
    <property type="match status" value="1"/>
</dbReference>
<dbReference type="RefSeq" id="WP_089066926.1">
    <property type="nucleotide sequence ID" value="NZ_CP022358.1"/>
</dbReference>
<gene>
    <name evidence="2" type="ORF">CF168_03015</name>
</gene>
<dbReference type="InterPro" id="IPR050582">
    <property type="entry name" value="HAD-like_SerB"/>
</dbReference>
<feature type="chain" id="PRO_5013098285" evidence="1">
    <location>
        <begin position="26"/>
        <end position="327"/>
    </location>
</feature>
<reference evidence="2 3" key="1">
    <citation type="submission" date="2017-07" db="EMBL/GenBank/DDBJ databases">
        <title>Phenotypical and genomic characterization of a clinical isolate of Shewanella bicestrii sp. nov. producing an extended-spectrum beta-lactamase and a new oxacillinase variant.</title>
        <authorList>
            <person name="Jousset A.B."/>
            <person name="Bonnin R.A."/>
            <person name="Girlich D."/>
            <person name="Dabos L."/>
            <person name="Potron A."/>
            <person name="Dortet L."/>
            <person name="Glaser P."/>
            <person name="Naas T."/>
        </authorList>
    </citation>
    <scope>NUCLEOTIDE SEQUENCE [LARGE SCALE GENOMIC DNA]</scope>
    <source>
        <strain evidence="2 3">JAB-1</strain>
    </source>
</reference>
<organism evidence="2 3">
    <name type="scientific">Shewanella bicestrii</name>
    <dbReference type="NCBI Taxonomy" id="2018305"/>
    <lineage>
        <taxon>Bacteria</taxon>
        <taxon>Pseudomonadati</taxon>
        <taxon>Pseudomonadota</taxon>
        <taxon>Gammaproteobacteria</taxon>
        <taxon>Alteromonadales</taxon>
        <taxon>Shewanellaceae</taxon>
        <taxon>Shewanella</taxon>
    </lineage>
</organism>
<sequence length="327" mass="37344">MRIIRLYRNWMLLLVSMLLVGQAYAAQSDPLASWNDGKAKAAITQFVQQVTDKNSQYFVPEAERIATFDNDGTLWSEQPMYFQVLFALDRLKTLAPSHPEWKTEEPFASVLKGDVSKLHTEDLVKVIYATHSGMSTDEFDAIVKDWIATAKHPTTGKKYTEMVFQPMLELLDYLRANGFKTFIVSGGGTGFMRAWVEGVYHIPPEQVVGSTFETEFSLVDGKPTLKRMPNFLVNDDKEMKVQEIYERIGRRPIAAFGNSDGDLAMLQWTAAGDGLRLPMYIHHTDDKREWKYDRDSHIGQLNKGLDEATSKGWPMVDMKADWKRIYP</sequence>
<keyword evidence="3" id="KW-1185">Reference proteome</keyword>
<dbReference type="EMBL" id="CP022358">
    <property type="protein sequence ID" value="ASK67913.1"/>
    <property type="molecule type" value="Genomic_DNA"/>
</dbReference>
<feature type="signal peptide" evidence="1">
    <location>
        <begin position="1"/>
        <end position="25"/>
    </location>
</feature>
<dbReference type="AlphaFoldDB" id="A0A220UJN5"/>
<dbReference type="Gene3D" id="3.40.50.1000">
    <property type="entry name" value="HAD superfamily/HAD-like"/>
    <property type="match status" value="1"/>
</dbReference>
<keyword evidence="1" id="KW-0732">Signal</keyword>
<dbReference type="KEGG" id="sbj:CF168_03015"/>
<proteinExistence type="predicted"/>